<keyword evidence="1" id="KW-0067">ATP-binding</keyword>
<keyword evidence="1" id="KW-0378">Hydrolase</keyword>
<comment type="caution">
    <text evidence="1">The sequence shown here is derived from an EMBL/GenBank/DDBJ whole genome shotgun (WGS) entry which is preliminary data.</text>
</comment>
<keyword evidence="1" id="KW-0547">Nucleotide-binding</keyword>
<dbReference type="Proteomes" id="UP000029622">
    <property type="component" value="Unassembled WGS sequence"/>
</dbReference>
<dbReference type="AlphaFoldDB" id="A0A096BJN8"/>
<dbReference type="GO" id="GO:0004386">
    <property type="term" value="F:helicase activity"/>
    <property type="evidence" value="ECO:0007669"/>
    <property type="project" value="UniProtKB-KW"/>
</dbReference>
<dbReference type="EMBL" id="AZTB01000008">
    <property type="protein sequence ID" value="KGG81047.1"/>
    <property type="molecule type" value="Genomic_DNA"/>
</dbReference>
<evidence type="ECO:0000313" key="2">
    <source>
        <dbReference type="Proteomes" id="UP000029622"/>
    </source>
</evidence>
<accession>A0A096BJN8</accession>
<proteinExistence type="predicted"/>
<sequence>MEELKRGKIVINEREKKLIEMIREIGYGEIRIIVQDKQPIRIEELKKSIKL</sequence>
<reference evidence="1 2" key="1">
    <citation type="submission" date="2013-12" db="EMBL/GenBank/DDBJ databases">
        <title>Draft genome sequence of Caloranaerobacter sp. H53214.</title>
        <authorList>
            <person name="Jiang L.J."/>
            <person name="Shao Z.Z."/>
            <person name="Long M.N."/>
        </authorList>
    </citation>
    <scope>NUCLEOTIDE SEQUENCE [LARGE SCALE GENOMIC DNA]</scope>
    <source>
        <strain evidence="1 2">H53214</strain>
    </source>
</reference>
<name>A0A096BJN8_9FIRM</name>
<gene>
    <name evidence="1" type="ORF">Y919_03025</name>
</gene>
<dbReference type="Pfam" id="PF10055">
    <property type="entry name" value="DUF2292"/>
    <property type="match status" value="1"/>
</dbReference>
<keyword evidence="1" id="KW-0347">Helicase</keyword>
<dbReference type="InterPro" id="IPR018743">
    <property type="entry name" value="DUF2292"/>
</dbReference>
<protein>
    <submittedName>
        <fullName evidence="1">ATP-dependent DNA helicase RuvA</fullName>
    </submittedName>
</protein>
<organism evidence="1 2">
    <name type="scientific">Caloranaerobacter azorensis H53214</name>
    <dbReference type="NCBI Taxonomy" id="1156417"/>
    <lineage>
        <taxon>Bacteria</taxon>
        <taxon>Bacillati</taxon>
        <taxon>Bacillota</taxon>
        <taxon>Tissierellia</taxon>
        <taxon>Tissierellales</taxon>
        <taxon>Thermohalobacteraceae</taxon>
        <taxon>Caloranaerobacter</taxon>
    </lineage>
</organism>
<evidence type="ECO:0000313" key="1">
    <source>
        <dbReference type="EMBL" id="KGG81047.1"/>
    </source>
</evidence>